<keyword evidence="3" id="KW-1185">Reference proteome</keyword>
<dbReference type="AlphaFoldDB" id="A0A9X9WJZ1"/>
<evidence type="ECO:0000313" key="4">
    <source>
        <dbReference type="Proteomes" id="UP001138708"/>
    </source>
</evidence>
<dbReference type="Proteomes" id="UP001138708">
    <property type="component" value="Unassembled WGS sequence"/>
</dbReference>
<dbReference type="EMBL" id="JAAVUP010000017">
    <property type="protein sequence ID" value="NKE19991.1"/>
    <property type="molecule type" value="Genomic_DNA"/>
</dbReference>
<sequence length="245" mass="27721">MTGLLIRRSALSTSGEAEMFRLLESQFDGVDRWTFREDLNNKDYVLLVRAEDDGRLAGFTTLALYRRRFEGRDIAVICSGDTVMAPDGWGQRSLAQYWIPAIEHLRAQQPGLTLYWLLISSGYRSYRFLPVFARTFHPCHDRQTPAEDRRLLDFLATDRFGDRYDPASGVVRLPRPQLLAGPLRGIPERRLADPHVAYFAALNPGHAEGDELVCLASLERENYTAAAGRLAERASRPAETLRILA</sequence>
<comment type="caution">
    <text evidence="1">The sequence shown here is derived from an EMBL/GenBank/DDBJ whole genome shotgun (WGS) entry which is preliminary data.</text>
</comment>
<evidence type="ECO:0000313" key="3">
    <source>
        <dbReference type="Proteomes" id="UP000746741"/>
    </source>
</evidence>
<evidence type="ECO:0000313" key="2">
    <source>
        <dbReference type="EMBL" id="NKE19991.1"/>
    </source>
</evidence>
<accession>A0A9X9WJZ1</accession>
<gene>
    <name evidence="2" type="ORF">GWK15_23750</name>
    <name evidence="1" type="ORF">GXW75_15445</name>
</gene>
<reference evidence="1" key="3">
    <citation type="journal article" date="2021" name="Syst. Appl. Microbiol.">
        <title>Roseomonas hellenica sp. nov., isolated from roots of wild-growing Alkanna tinctoria.</title>
        <authorList>
            <person name="Rat A."/>
            <person name="Naranjo H.D."/>
            <person name="Lebbe L."/>
            <person name="Cnockaert M."/>
            <person name="Krigas N."/>
            <person name="Grigoriadou K."/>
            <person name="Maloupa E."/>
            <person name="Willems A."/>
        </authorList>
    </citation>
    <scope>NUCLEOTIDE SEQUENCE</scope>
    <source>
        <strain evidence="1">LMG 31161</strain>
    </source>
</reference>
<organism evidence="1 4">
    <name type="scientific">Neoroseomonas oryzicola</name>
    <dbReference type="NCBI Taxonomy" id="535904"/>
    <lineage>
        <taxon>Bacteria</taxon>
        <taxon>Pseudomonadati</taxon>
        <taxon>Pseudomonadota</taxon>
        <taxon>Alphaproteobacteria</taxon>
        <taxon>Acetobacterales</taxon>
        <taxon>Acetobacteraceae</taxon>
        <taxon>Neoroseomonas</taxon>
    </lineage>
</organism>
<protein>
    <submittedName>
        <fullName evidence="1">Uncharacterized protein</fullName>
    </submittedName>
</protein>
<reference evidence="2 3" key="2">
    <citation type="submission" date="2020-02" db="EMBL/GenBank/DDBJ databases">
        <authorList>
            <person name="Sun Q."/>
            <person name="Inoue M."/>
        </authorList>
    </citation>
    <scope>NUCLEOTIDE SEQUENCE [LARGE SCALE GENOMIC DNA]</scope>
    <source>
        <strain evidence="2 3">KCTC 22478</strain>
    </source>
</reference>
<proteinExistence type="predicted"/>
<dbReference type="EMBL" id="JAAEDK010000034">
    <property type="protein sequence ID" value="MBR0660651.1"/>
    <property type="molecule type" value="Genomic_DNA"/>
</dbReference>
<evidence type="ECO:0000313" key="1">
    <source>
        <dbReference type="EMBL" id="MBR0660651.1"/>
    </source>
</evidence>
<dbReference type="RefSeq" id="WP_168043901.1">
    <property type="nucleotide sequence ID" value="NZ_JAAEDK010000034.1"/>
</dbReference>
<name>A0A9X9WJZ1_9PROT</name>
<dbReference type="Proteomes" id="UP000746741">
    <property type="component" value="Unassembled WGS sequence"/>
</dbReference>
<reference evidence="1" key="1">
    <citation type="submission" date="2020-01" db="EMBL/GenBank/DDBJ databases">
        <authorList>
            <person name="Rat A."/>
        </authorList>
    </citation>
    <scope>NUCLEOTIDE SEQUENCE</scope>
    <source>
        <strain evidence="1">LMG 31161</strain>
    </source>
</reference>